<feature type="compositionally biased region" description="Basic and acidic residues" evidence="1">
    <location>
        <begin position="142"/>
        <end position="152"/>
    </location>
</feature>
<dbReference type="SUPFAM" id="SSF56214">
    <property type="entry name" value="4'-phosphopantetheinyl transferase"/>
    <property type="match status" value="1"/>
</dbReference>
<evidence type="ECO:0000256" key="1">
    <source>
        <dbReference type="SAM" id="MobiDB-lite"/>
    </source>
</evidence>
<proteinExistence type="predicted"/>
<feature type="compositionally biased region" description="Polar residues" evidence="1">
    <location>
        <begin position="45"/>
        <end position="65"/>
    </location>
</feature>
<name>A0A4Q4TS99_9PEZI</name>
<evidence type="ECO:0008006" key="4">
    <source>
        <dbReference type="Google" id="ProtNLM"/>
    </source>
</evidence>
<feature type="region of interest" description="Disordered" evidence="1">
    <location>
        <begin position="123"/>
        <end position="163"/>
    </location>
</feature>
<dbReference type="EMBL" id="QJNU01000020">
    <property type="protein sequence ID" value="RYP10241.1"/>
    <property type="molecule type" value="Genomic_DNA"/>
</dbReference>
<organism evidence="2 3">
    <name type="scientific">Monosporascus ibericus</name>
    <dbReference type="NCBI Taxonomy" id="155417"/>
    <lineage>
        <taxon>Eukaryota</taxon>
        <taxon>Fungi</taxon>
        <taxon>Dikarya</taxon>
        <taxon>Ascomycota</taxon>
        <taxon>Pezizomycotina</taxon>
        <taxon>Sordariomycetes</taxon>
        <taxon>Xylariomycetidae</taxon>
        <taxon>Xylariales</taxon>
        <taxon>Xylariales incertae sedis</taxon>
        <taxon>Monosporascus</taxon>
    </lineage>
</organism>
<reference evidence="2 3" key="1">
    <citation type="submission" date="2018-06" db="EMBL/GenBank/DDBJ databases">
        <title>Complete Genomes of Monosporascus.</title>
        <authorList>
            <person name="Robinson A.J."/>
            <person name="Natvig D.O."/>
        </authorList>
    </citation>
    <scope>NUCLEOTIDE SEQUENCE [LARGE SCALE GENOMIC DNA]</scope>
    <source>
        <strain evidence="2 3">CBS 110550</strain>
    </source>
</reference>
<comment type="caution">
    <text evidence="2">The sequence shown here is derived from an EMBL/GenBank/DDBJ whole genome shotgun (WGS) entry which is preliminary data.</text>
</comment>
<dbReference type="Gene3D" id="3.90.470.20">
    <property type="entry name" value="4'-phosphopantetheinyl transferase domain"/>
    <property type="match status" value="1"/>
</dbReference>
<feature type="region of interest" description="Disordered" evidence="1">
    <location>
        <begin position="45"/>
        <end position="73"/>
    </location>
</feature>
<keyword evidence="3" id="KW-1185">Reference proteome</keyword>
<protein>
    <recommendedName>
        <fullName evidence="4">4'-phosphopantetheinyl transferase domain-containing protein</fullName>
    </recommendedName>
</protein>
<dbReference type="OrthoDB" id="15433at2759"/>
<evidence type="ECO:0000313" key="3">
    <source>
        <dbReference type="Proteomes" id="UP000293360"/>
    </source>
</evidence>
<dbReference type="GO" id="GO:0000287">
    <property type="term" value="F:magnesium ion binding"/>
    <property type="evidence" value="ECO:0007669"/>
    <property type="project" value="InterPro"/>
</dbReference>
<dbReference type="AlphaFoldDB" id="A0A4Q4TS99"/>
<accession>A0A4Q4TS99</accession>
<sequence>MNSRVPLLPFHGPQFIRRVLTSKEQQQPRCKEILELVLRRSSASPSLFGQRVPSNEEGQGESSGTLDILQRHSRDRAKSDRAIWIAAQFIAGRFAAKEAAIKAHPHRRLTLQSVSIMRYAGEVTPDHQQQRQGKRQPSEAQPARDRPLRDPEDSLSTGPPVALIKGDDRYEECYASVSISHDGQYATAVCLGVSPYADQAGSSCLKRV</sequence>
<evidence type="ECO:0000313" key="2">
    <source>
        <dbReference type="EMBL" id="RYP10241.1"/>
    </source>
</evidence>
<dbReference type="InterPro" id="IPR037143">
    <property type="entry name" value="4-PPantetheinyl_Trfase_dom_sf"/>
</dbReference>
<gene>
    <name evidence="2" type="ORF">DL764_000733</name>
</gene>
<dbReference type="Proteomes" id="UP000293360">
    <property type="component" value="Unassembled WGS sequence"/>
</dbReference>
<dbReference type="GO" id="GO:0008897">
    <property type="term" value="F:holo-[acyl-carrier-protein] synthase activity"/>
    <property type="evidence" value="ECO:0007669"/>
    <property type="project" value="InterPro"/>
</dbReference>